<evidence type="ECO:0000256" key="1">
    <source>
        <dbReference type="SAM" id="Phobius"/>
    </source>
</evidence>
<protein>
    <recommendedName>
        <fullName evidence="4">PH domain-containing protein</fullName>
    </recommendedName>
</protein>
<comment type="caution">
    <text evidence="2">The sequence shown here is derived from an EMBL/GenBank/DDBJ whole genome shotgun (WGS) entry which is preliminary data.</text>
</comment>
<evidence type="ECO:0000313" key="2">
    <source>
        <dbReference type="EMBL" id="MET4582093.1"/>
    </source>
</evidence>
<dbReference type="RefSeq" id="WP_354024242.1">
    <property type="nucleotide sequence ID" value="NZ_JBEPSJ010000001.1"/>
</dbReference>
<evidence type="ECO:0008006" key="4">
    <source>
        <dbReference type="Google" id="ProtNLM"/>
    </source>
</evidence>
<feature type="transmembrane region" description="Helical" evidence="1">
    <location>
        <begin position="38"/>
        <end position="60"/>
    </location>
</feature>
<feature type="transmembrane region" description="Helical" evidence="1">
    <location>
        <begin position="168"/>
        <end position="192"/>
    </location>
</feature>
<dbReference type="EMBL" id="JBEPSJ010000001">
    <property type="protein sequence ID" value="MET4582093.1"/>
    <property type="molecule type" value="Genomic_DNA"/>
</dbReference>
<feature type="transmembrane region" description="Helical" evidence="1">
    <location>
        <begin position="14"/>
        <end position="31"/>
    </location>
</feature>
<accession>A0ABV2QMH4</accession>
<reference evidence="2 3" key="1">
    <citation type="submission" date="2024-06" db="EMBL/GenBank/DDBJ databases">
        <title>Sorghum-associated microbial communities from plants grown in Nebraska, USA.</title>
        <authorList>
            <person name="Schachtman D."/>
        </authorList>
    </citation>
    <scope>NUCLEOTIDE SEQUENCE [LARGE SCALE GENOMIC DNA]</scope>
    <source>
        <strain evidence="2 3">2857</strain>
    </source>
</reference>
<organism evidence="2 3">
    <name type="scientific">Conyzicola nivalis</name>
    <dbReference type="NCBI Taxonomy" id="1477021"/>
    <lineage>
        <taxon>Bacteria</taxon>
        <taxon>Bacillati</taxon>
        <taxon>Actinomycetota</taxon>
        <taxon>Actinomycetes</taxon>
        <taxon>Micrococcales</taxon>
        <taxon>Microbacteriaceae</taxon>
        <taxon>Conyzicola</taxon>
    </lineage>
</organism>
<keyword evidence="1" id="KW-1133">Transmembrane helix</keyword>
<keyword evidence="3" id="KW-1185">Reference proteome</keyword>
<evidence type="ECO:0000313" key="3">
    <source>
        <dbReference type="Proteomes" id="UP001549257"/>
    </source>
</evidence>
<dbReference type="Proteomes" id="UP001549257">
    <property type="component" value="Unassembled WGS sequence"/>
</dbReference>
<keyword evidence="1" id="KW-0812">Transmembrane</keyword>
<keyword evidence="1" id="KW-0472">Membrane</keyword>
<proteinExistence type="predicted"/>
<gene>
    <name evidence="2" type="ORF">ABIE21_001583</name>
</gene>
<name>A0ABV2QMH4_9MICO</name>
<sequence length="193" mass="20359">MQTATPSTANYRKSVLVGCGLAALFVVIALGRMEGGALTAGIVVIALVFGCVLLGIWLYFRNTRVDYEPGRVVRFDLLGRPRELTTAAVEAVVLVERLRDGTQTVAPALFMLDSAGRTQLRLRGGLWSIDDLGAIGASIPREPVSIAGDISAGQLRLRYPAAVSFWEAHAVAASLVAALMIVVAAALLSLVLA</sequence>